<dbReference type="HOGENOM" id="CLU_067662_0_0_1"/>
<dbReference type="OMA" id="PSEKYVD"/>
<gene>
    <name evidence="2" type="ORF">CRE_06425</name>
</gene>
<dbReference type="CTD" id="9804273"/>
<dbReference type="EMBL" id="DS268421">
    <property type="protein sequence ID" value="EFO88766.1"/>
    <property type="molecule type" value="Genomic_DNA"/>
</dbReference>
<dbReference type="eggNOG" id="ENOG502TH85">
    <property type="taxonomic scope" value="Eukaryota"/>
</dbReference>
<accession>E3M0V3</accession>
<dbReference type="Pfam" id="PF06852">
    <property type="entry name" value="DUF1248"/>
    <property type="match status" value="1"/>
</dbReference>
<dbReference type="InterPro" id="IPR009658">
    <property type="entry name" value="DUF1248"/>
</dbReference>
<dbReference type="FunCoup" id="E3M0V3">
    <property type="interactions" value="3"/>
</dbReference>
<organism evidence="3">
    <name type="scientific">Caenorhabditis remanei</name>
    <name type="common">Caenorhabditis vulgaris</name>
    <dbReference type="NCBI Taxonomy" id="31234"/>
    <lineage>
        <taxon>Eukaryota</taxon>
        <taxon>Metazoa</taxon>
        <taxon>Ecdysozoa</taxon>
        <taxon>Nematoda</taxon>
        <taxon>Chromadorea</taxon>
        <taxon>Rhabditida</taxon>
        <taxon>Rhabditina</taxon>
        <taxon>Rhabditomorpha</taxon>
        <taxon>Rhabditoidea</taxon>
        <taxon>Rhabditidae</taxon>
        <taxon>Peloderinae</taxon>
        <taxon>Caenorhabditis</taxon>
    </lineage>
</organism>
<dbReference type="Gene3D" id="3.40.630.90">
    <property type="match status" value="1"/>
</dbReference>
<dbReference type="KEGG" id="crq:GCK72_006765"/>
<keyword evidence="3" id="KW-1185">Reference proteome</keyword>
<evidence type="ECO:0000313" key="2">
    <source>
        <dbReference type="EMBL" id="EFO88766.1"/>
    </source>
</evidence>
<dbReference type="GeneID" id="9804273"/>
<dbReference type="SUPFAM" id="SSF55729">
    <property type="entry name" value="Acyl-CoA N-acyltransferases (Nat)"/>
    <property type="match status" value="1"/>
</dbReference>
<dbReference type="OrthoDB" id="5771378at2759"/>
<dbReference type="STRING" id="31234.E3M0V3"/>
<reference evidence="2" key="1">
    <citation type="submission" date="2007-07" db="EMBL/GenBank/DDBJ databases">
        <title>PCAP assembly of the Caenorhabditis remanei genome.</title>
        <authorList>
            <consortium name="The Caenorhabditis remanei Sequencing Consortium"/>
            <person name="Wilson R.K."/>
        </authorList>
    </citation>
    <scope>NUCLEOTIDE SEQUENCE [LARGE SCALE GENOMIC DNA]</scope>
    <source>
        <strain evidence="2">PB4641</strain>
    </source>
</reference>
<dbReference type="PANTHER" id="PTHR21471:SF48">
    <property type="entry name" value="DUF1248 DOMAIN-CONTAINING PROTEIN"/>
    <property type="match status" value="1"/>
</dbReference>
<sequence>MLKSRGLWKLPVRFSNFSNVSMSPKQLTRAEVVFLTSPSEKYVDEFMKAHGNDRAVFKKGDLAQWQNSFDGYKFKVAVLKGTSKVIAMGHTCPFDPIKGTGNKPIVFMGFGWIDPEYRSPTMATLQNESCMDEVHDDSVNIVSHINEPGRRFWWKMCGIREQEDIGHRTGDAGYKSFYDAKDVTIPENLDTTGISIKNAREVPKKDIIEYDQTVHPYHREKYIISHMYDRDGYGKVAYDDDGKVIGIGQAIIYDNKKDCNLGPIYADDPRVAQAMFYEMLKDIKDSGKFVSQFEVRSSQMAPNSFHWISPFLKCKPSRVHICNLVYKHWAPKNIDRTKVYCPTHAQLFVV</sequence>
<dbReference type="PANTHER" id="PTHR21471">
    <property type="entry name" value="GNAT FAMILY ACETYLTRANSFERASE-RELATED"/>
    <property type="match status" value="1"/>
</dbReference>
<protein>
    <recommendedName>
        <fullName evidence="1">DUF1248 domain-containing protein</fullName>
    </recommendedName>
</protein>
<proteinExistence type="predicted"/>
<feature type="domain" description="DUF1248" evidence="1">
    <location>
        <begin position="31"/>
        <end position="214"/>
    </location>
</feature>
<dbReference type="Proteomes" id="UP000008281">
    <property type="component" value="Unassembled WGS sequence"/>
</dbReference>
<dbReference type="InParanoid" id="E3M0V3"/>
<evidence type="ECO:0000259" key="1">
    <source>
        <dbReference type="Pfam" id="PF06852"/>
    </source>
</evidence>
<dbReference type="RefSeq" id="XP_003109977.2">
    <property type="nucleotide sequence ID" value="XM_003109929.2"/>
</dbReference>
<dbReference type="InterPro" id="IPR016181">
    <property type="entry name" value="Acyl_CoA_acyltransferase"/>
</dbReference>
<dbReference type="AlphaFoldDB" id="E3M0V3"/>
<name>E3M0V3_CAERE</name>
<evidence type="ECO:0000313" key="3">
    <source>
        <dbReference type="Proteomes" id="UP000008281"/>
    </source>
</evidence>